<sequence>MPKRKRPRVKLSDWVSAGMIPTPPRLEYDASTVELREPGKGWRDEVAGYPGPVIILRKKDTDINEAALFMGRRGDEFVWAYDGSPSRPNYPLRPQTKWSWLTCFGGKCGIGSNIVSRKAWTFSSYVGPRWEAMVAMSTIVLYATDAAMYEDRGARRKLSHLAFESRQDWSVFECIVAPRFYRWPTQKEGQALHDDGDSVSASGCIQANASQEDDAENQDLSGWFTFLRDFTCAPASVIDDTALLAELKVFLDAWTSTEITTSDILEKRKCWTSIYVDLGEILPNHSSAWWGQLGACELGWFLVWDDHGAEMIVSVLTKKNRLKRGPKVQVPVRAKPRPLASELTDLQKYTKDFTKDFTKKIVREAIMERLDEVLDSLWGTHGPVNISSDQRGVIRSTRYSVQNEARSAGATTSEGLDMDANELGICIY</sequence>
<dbReference type="AlphaFoldDB" id="A0A178Z5V8"/>
<protein>
    <submittedName>
        <fullName evidence="1">Uncharacterized protein</fullName>
    </submittedName>
</protein>
<dbReference type="RefSeq" id="XP_018688521.1">
    <property type="nucleotide sequence ID" value="XM_018842360.1"/>
</dbReference>
<organism evidence="1 2">
    <name type="scientific">Fonsecaea erecta</name>
    <dbReference type="NCBI Taxonomy" id="1367422"/>
    <lineage>
        <taxon>Eukaryota</taxon>
        <taxon>Fungi</taxon>
        <taxon>Dikarya</taxon>
        <taxon>Ascomycota</taxon>
        <taxon>Pezizomycotina</taxon>
        <taxon>Eurotiomycetes</taxon>
        <taxon>Chaetothyriomycetidae</taxon>
        <taxon>Chaetothyriales</taxon>
        <taxon>Herpotrichiellaceae</taxon>
        <taxon>Fonsecaea</taxon>
    </lineage>
</organism>
<dbReference type="EMBL" id="LVYI01000012">
    <property type="protein sequence ID" value="OAP55154.1"/>
    <property type="molecule type" value="Genomic_DNA"/>
</dbReference>
<proteinExistence type="predicted"/>
<gene>
    <name evidence="1" type="ORF">AYL99_10854</name>
</gene>
<evidence type="ECO:0000313" key="2">
    <source>
        <dbReference type="Proteomes" id="UP000078343"/>
    </source>
</evidence>
<name>A0A178Z5V8_9EURO</name>
<dbReference type="Proteomes" id="UP000078343">
    <property type="component" value="Unassembled WGS sequence"/>
</dbReference>
<keyword evidence="2" id="KW-1185">Reference proteome</keyword>
<comment type="caution">
    <text evidence="1">The sequence shown here is derived from an EMBL/GenBank/DDBJ whole genome shotgun (WGS) entry which is preliminary data.</text>
</comment>
<accession>A0A178Z5V8</accession>
<dbReference type="GeneID" id="30015022"/>
<reference evidence="1 2" key="1">
    <citation type="submission" date="2016-04" db="EMBL/GenBank/DDBJ databases">
        <title>Draft genome of Fonsecaea erecta CBS 125763.</title>
        <authorList>
            <person name="Weiss V.A."/>
            <person name="Vicente V.A."/>
            <person name="Raittz R.T."/>
            <person name="Moreno L.F."/>
            <person name="De Souza E.M."/>
            <person name="Pedrosa F.O."/>
            <person name="Steffens M.B."/>
            <person name="Faoro H."/>
            <person name="Tadra-Sfeir M.Z."/>
            <person name="Najafzadeh M.J."/>
            <person name="Felipe M.S."/>
            <person name="Teixeira M."/>
            <person name="Sun J."/>
            <person name="Xi L."/>
            <person name="Gomes R."/>
            <person name="De Azevedo C.M."/>
            <person name="Salgado C.G."/>
            <person name="Da Silva M.B."/>
            <person name="Nascimento M.F."/>
            <person name="Queiroz-Telles F."/>
            <person name="Attili D.S."/>
            <person name="Gorbushina A."/>
        </authorList>
    </citation>
    <scope>NUCLEOTIDE SEQUENCE [LARGE SCALE GENOMIC DNA]</scope>
    <source>
        <strain evidence="1 2">CBS 125763</strain>
    </source>
</reference>
<evidence type="ECO:0000313" key="1">
    <source>
        <dbReference type="EMBL" id="OAP55154.1"/>
    </source>
</evidence>
<dbReference type="OrthoDB" id="10605012at2759"/>